<protein>
    <submittedName>
        <fullName evidence="3">Uncharacterized protein</fullName>
    </submittedName>
</protein>
<dbReference type="Proteomes" id="UP001501510">
    <property type="component" value="Unassembled WGS sequence"/>
</dbReference>
<name>A0ABN1JDA9_9CLOT</name>
<accession>A0ABN1JDA9</accession>
<keyword evidence="2" id="KW-0812">Transmembrane</keyword>
<evidence type="ECO:0000313" key="3">
    <source>
        <dbReference type="EMBL" id="GAA0736493.1"/>
    </source>
</evidence>
<proteinExistence type="predicted"/>
<sequence>MERKTNKPLYKKIWFWIVIILIMGVASNVINKNKTTDTSTKNTPKVQAQKHKVETKKHKVEKEKKKEEFDFSNSEITEENVKKALGSDFKSCKVTISEEKGKKIIDVIKPPADYWSGESLAKGCCKITLDVIEKLFVNSKIDIVHYWIESKFQDEYGNEKVENAMQLGFSRETYKKMNIKNLKETAVLNYKNIINIADSEYIHPAIQKELN</sequence>
<reference evidence="3 4" key="1">
    <citation type="journal article" date="2019" name="Int. J. Syst. Evol. Microbiol.">
        <title>The Global Catalogue of Microorganisms (GCM) 10K type strain sequencing project: providing services to taxonomists for standard genome sequencing and annotation.</title>
        <authorList>
            <consortium name="The Broad Institute Genomics Platform"/>
            <consortium name="The Broad Institute Genome Sequencing Center for Infectious Disease"/>
            <person name="Wu L."/>
            <person name="Ma J."/>
        </authorList>
    </citation>
    <scope>NUCLEOTIDE SEQUENCE [LARGE SCALE GENOMIC DNA]</scope>
    <source>
        <strain evidence="3 4">JCM 1407</strain>
    </source>
</reference>
<feature type="region of interest" description="Disordered" evidence="1">
    <location>
        <begin position="34"/>
        <end position="59"/>
    </location>
</feature>
<dbReference type="EMBL" id="BAAACG010000006">
    <property type="protein sequence ID" value="GAA0736493.1"/>
    <property type="molecule type" value="Genomic_DNA"/>
</dbReference>
<dbReference type="RefSeq" id="WP_343759755.1">
    <property type="nucleotide sequence ID" value="NZ_BAAACG010000006.1"/>
</dbReference>
<evidence type="ECO:0000256" key="2">
    <source>
        <dbReference type="SAM" id="Phobius"/>
    </source>
</evidence>
<evidence type="ECO:0000313" key="4">
    <source>
        <dbReference type="Proteomes" id="UP001501510"/>
    </source>
</evidence>
<keyword evidence="2" id="KW-0472">Membrane</keyword>
<feature type="compositionally biased region" description="Low complexity" evidence="1">
    <location>
        <begin position="34"/>
        <end position="43"/>
    </location>
</feature>
<gene>
    <name evidence="3" type="ORF">GCM10008906_11540</name>
</gene>
<feature type="transmembrane region" description="Helical" evidence="2">
    <location>
        <begin position="12"/>
        <end position="30"/>
    </location>
</feature>
<organism evidence="3 4">
    <name type="scientific">Clostridium oceanicum</name>
    <dbReference type="NCBI Taxonomy" id="1543"/>
    <lineage>
        <taxon>Bacteria</taxon>
        <taxon>Bacillati</taxon>
        <taxon>Bacillota</taxon>
        <taxon>Clostridia</taxon>
        <taxon>Eubacteriales</taxon>
        <taxon>Clostridiaceae</taxon>
        <taxon>Clostridium</taxon>
    </lineage>
</organism>
<keyword evidence="2" id="KW-1133">Transmembrane helix</keyword>
<keyword evidence="4" id="KW-1185">Reference proteome</keyword>
<comment type="caution">
    <text evidence="3">The sequence shown here is derived from an EMBL/GenBank/DDBJ whole genome shotgun (WGS) entry which is preliminary data.</text>
</comment>
<feature type="compositionally biased region" description="Basic residues" evidence="1">
    <location>
        <begin position="48"/>
        <end position="59"/>
    </location>
</feature>
<evidence type="ECO:0000256" key="1">
    <source>
        <dbReference type="SAM" id="MobiDB-lite"/>
    </source>
</evidence>